<dbReference type="Proteomes" id="UP000241394">
    <property type="component" value="Chromosome LG28"/>
</dbReference>
<dbReference type="Pfam" id="PF13671">
    <property type="entry name" value="AAA_33"/>
    <property type="match status" value="1"/>
</dbReference>
<dbReference type="SMART" id="SM00249">
    <property type="entry name" value="PHD"/>
    <property type="match status" value="2"/>
</dbReference>
<feature type="region of interest" description="Disordered" evidence="5">
    <location>
        <begin position="175"/>
        <end position="198"/>
    </location>
</feature>
<dbReference type="SUPFAM" id="SSF57889">
    <property type="entry name" value="Cysteine-rich domain"/>
    <property type="match status" value="2"/>
</dbReference>
<evidence type="ECO:0000313" key="8">
    <source>
        <dbReference type="Proteomes" id="UP000241394"/>
    </source>
</evidence>
<keyword evidence="3" id="KW-0863">Zinc-finger</keyword>
<evidence type="ECO:0000313" key="7">
    <source>
        <dbReference type="EMBL" id="PSR86764.1"/>
    </source>
</evidence>
<dbReference type="Pfam" id="PF03107">
    <property type="entry name" value="C1_2"/>
    <property type="match status" value="3"/>
</dbReference>
<dbReference type="OrthoDB" id="342190at2759"/>
<gene>
    <name evidence="7" type="ORF">CEY00_Acc32388</name>
</gene>
<dbReference type="PANTHER" id="PTHR37807">
    <property type="entry name" value="OS07G0160300 PROTEIN"/>
    <property type="match status" value="1"/>
</dbReference>
<dbReference type="Gramene" id="PSR86764">
    <property type="protein sequence ID" value="PSR86764"/>
    <property type="gene ID" value="CEY00_Acc32388"/>
</dbReference>
<keyword evidence="1" id="KW-0479">Metal-binding</keyword>
<reference evidence="8" key="2">
    <citation type="journal article" date="2018" name="BMC Genomics">
        <title>A manually annotated Actinidia chinensis var. chinensis (kiwifruit) genome highlights the challenges associated with draft genomes and gene prediction in plants.</title>
        <authorList>
            <person name="Pilkington S.M."/>
            <person name="Crowhurst R."/>
            <person name="Hilario E."/>
            <person name="Nardozza S."/>
            <person name="Fraser L."/>
            <person name="Peng Y."/>
            <person name="Gunaseelan K."/>
            <person name="Simpson R."/>
            <person name="Tahir J."/>
            <person name="Deroles S.C."/>
            <person name="Templeton K."/>
            <person name="Luo Z."/>
            <person name="Davy M."/>
            <person name="Cheng C."/>
            <person name="McNeilage M."/>
            <person name="Scaglione D."/>
            <person name="Liu Y."/>
            <person name="Zhang Q."/>
            <person name="Datson P."/>
            <person name="De Silva N."/>
            <person name="Gardiner S.E."/>
            <person name="Bassett H."/>
            <person name="Chagne D."/>
            <person name="McCallum J."/>
            <person name="Dzierzon H."/>
            <person name="Deng C."/>
            <person name="Wang Y.Y."/>
            <person name="Barron L."/>
            <person name="Manako K."/>
            <person name="Bowen J."/>
            <person name="Foster T.M."/>
            <person name="Erridge Z.A."/>
            <person name="Tiffin H."/>
            <person name="Waite C.N."/>
            <person name="Davies K.M."/>
            <person name="Grierson E.P."/>
            <person name="Laing W.A."/>
            <person name="Kirk R."/>
            <person name="Chen X."/>
            <person name="Wood M."/>
            <person name="Montefiori M."/>
            <person name="Brummell D.A."/>
            <person name="Schwinn K.E."/>
            <person name="Catanach A."/>
            <person name="Fullerton C."/>
            <person name="Li D."/>
            <person name="Meiyalaghan S."/>
            <person name="Nieuwenhuizen N."/>
            <person name="Read N."/>
            <person name="Prakash R."/>
            <person name="Hunter D."/>
            <person name="Zhang H."/>
            <person name="McKenzie M."/>
            <person name="Knabel M."/>
            <person name="Harris A."/>
            <person name="Allan A.C."/>
            <person name="Gleave A."/>
            <person name="Chen A."/>
            <person name="Janssen B.J."/>
            <person name="Plunkett B."/>
            <person name="Ampomah-Dwamena C."/>
            <person name="Voogd C."/>
            <person name="Leif D."/>
            <person name="Lafferty D."/>
            <person name="Souleyre E.J.F."/>
            <person name="Varkonyi-Gasic E."/>
            <person name="Gambi F."/>
            <person name="Hanley J."/>
            <person name="Yao J.L."/>
            <person name="Cheung J."/>
            <person name="David K.M."/>
            <person name="Warren B."/>
            <person name="Marsh K."/>
            <person name="Snowden K.C."/>
            <person name="Lin-Wang K."/>
            <person name="Brian L."/>
            <person name="Martinez-Sanchez M."/>
            <person name="Wang M."/>
            <person name="Ileperuma N."/>
            <person name="Macnee N."/>
            <person name="Campin R."/>
            <person name="McAtee P."/>
            <person name="Drummond R.S.M."/>
            <person name="Espley R.V."/>
            <person name="Ireland H.S."/>
            <person name="Wu R."/>
            <person name="Atkinson R.G."/>
            <person name="Karunairetnam S."/>
            <person name="Bulley S."/>
            <person name="Chunkath S."/>
            <person name="Hanley Z."/>
            <person name="Storey R."/>
            <person name="Thrimawithana A.H."/>
            <person name="Thomson S."/>
            <person name="David C."/>
            <person name="Testolin R."/>
            <person name="Huang H."/>
            <person name="Hellens R.P."/>
            <person name="Schaffer R.J."/>
        </authorList>
    </citation>
    <scope>NUCLEOTIDE SEQUENCE [LARGE SCALE GENOMIC DNA]</scope>
    <source>
        <strain evidence="8">cv. Red5</strain>
    </source>
</reference>
<proteinExistence type="predicted"/>
<dbReference type="InterPro" id="IPR001965">
    <property type="entry name" value="Znf_PHD"/>
</dbReference>
<name>A0A2R6P820_ACTCC</name>
<feature type="domain" description="Zinc finger PHD-type" evidence="6">
    <location>
        <begin position="335"/>
        <end position="396"/>
    </location>
</feature>
<keyword evidence="7" id="KW-0418">Kinase</keyword>
<dbReference type="AlphaFoldDB" id="A0A2R6P820"/>
<evidence type="ECO:0000256" key="2">
    <source>
        <dbReference type="ARBA" id="ARBA00022737"/>
    </source>
</evidence>
<protein>
    <submittedName>
        <fullName evidence="7">Protein kinase C-like</fullName>
    </submittedName>
</protein>
<dbReference type="InterPro" id="IPR046349">
    <property type="entry name" value="C1-like_sf"/>
</dbReference>
<evidence type="ECO:0000256" key="1">
    <source>
        <dbReference type="ARBA" id="ARBA00022723"/>
    </source>
</evidence>
<dbReference type="InterPro" id="IPR027417">
    <property type="entry name" value="P-loop_NTPase"/>
</dbReference>
<keyword evidence="2" id="KW-0677">Repeat</keyword>
<dbReference type="EMBL" id="NKQK01000028">
    <property type="protein sequence ID" value="PSR86764.1"/>
    <property type="molecule type" value="Genomic_DNA"/>
</dbReference>
<dbReference type="SUPFAM" id="SSF52540">
    <property type="entry name" value="P-loop containing nucleoside triphosphate hydrolases"/>
    <property type="match status" value="1"/>
</dbReference>
<sequence>MEQVPNTVMVAMKGHLCSGKTSLARSIAAAHKWPLISLDDHVNSHPFEALCQSALTQLNLGIHVVIDSPLSHQHHLDRLLQLAASTGARLIVVECKPGDKYEWRKRVEQRQSQWEDIEKLLEQHHDDASSSDCDATNFSKLVVDTTRYVRVSDLCRAVYYLAVCQETLRVDFSDWEGNPSRSRETEAEEKGKGKGKGHLHRLKLVDENQNKCDEPEAIRCRACLAPISGDLKYKCDGCDISVHKDCAELPDKKEIPPQNHSLFLQSLSKDYYAFPKRKGSNLCETHKRDCYECSECLFKTNLRCRLLPSVVVLDNIHDHPLSLSIHPISSDYKFQCKLCGDMGEHVSYNCSACRFACHASCALLHRTSKTPYHRHPLTLSFSRVDDETEFYCDNCEERRNPNRWVYCCGQCNFACHVNCVHRGA</sequence>
<feature type="compositionally biased region" description="Basic and acidic residues" evidence="5">
    <location>
        <begin position="181"/>
        <end position="192"/>
    </location>
</feature>
<evidence type="ECO:0000256" key="5">
    <source>
        <dbReference type="SAM" id="MobiDB-lite"/>
    </source>
</evidence>
<feature type="domain" description="Zinc finger PHD-type" evidence="6">
    <location>
        <begin position="219"/>
        <end position="297"/>
    </location>
</feature>
<dbReference type="OMA" id="NHESHAH"/>
<dbReference type="GO" id="GO:0008270">
    <property type="term" value="F:zinc ion binding"/>
    <property type="evidence" value="ECO:0007669"/>
    <property type="project" value="UniProtKB-KW"/>
</dbReference>
<organism evidence="7 8">
    <name type="scientific">Actinidia chinensis var. chinensis</name>
    <name type="common">Chinese soft-hair kiwi</name>
    <dbReference type="NCBI Taxonomy" id="1590841"/>
    <lineage>
        <taxon>Eukaryota</taxon>
        <taxon>Viridiplantae</taxon>
        <taxon>Streptophyta</taxon>
        <taxon>Embryophyta</taxon>
        <taxon>Tracheophyta</taxon>
        <taxon>Spermatophyta</taxon>
        <taxon>Magnoliopsida</taxon>
        <taxon>eudicotyledons</taxon>
        <taxon>Gunneridae</taxon>
        <taxon>Pentapetalae</taxon>
        <taxon>asterids</taxon>
        <taxon>Ericales</taxon>
        <taxon>Actinidiaceae</taxon>
        <taxon>Actinidia</taxon>
    </lineage>
</organism>
<evidence type="ECO:0000259" key="6">
    <source>
        <dbReference type="SMART" id="SM00249"/>
    </source>
</evidence>
<dbReference type="GO" id="GO:0016301">
    <property type="term" value="F:kinase activity"/>
    <property type="evidence" value="ECO:0007669"/>
    <property type="project" value="UniProtKB-KW"/>
</dbReference>
<dbReference type="STRING" id="1590841.A0A2R6P820"/>
<keyword evidence="7" id="KW-0808">Transferase</keyword>
<dbReference type="InParanoid" id="A0A2R6P820"/>
<comment type="caution">
    <text evidence="7">The sequence shown here is derived from an EMBL/GenBank/DDBJ whole genome shotgun (WGS) entry which is preliminary data.</text>
</comment>
<evidence type="ECO:0000256" key="3">
    <source>
        <dbReference type="ARBA" id="ARBA00022771"/>
    </source>
</evidence>
<dbReference type="PANTHER" id="PTHR37807:SF3">
    <property type="entry name" value="OS07G0160300 PROTEIN"/>
    <property type="match status" value="1"/>
</dbReference>
<keyword evidence="4" id="KW-0862">Zinc</keyword>
<reference evidence="7 8" key="1">
    <citation type="submission" date="2017-07" db="EMBL/GenBank/DDBJ databases">
        <title>An improved, manually edited Actinidia chinensis var. chinensis (kiwifruit) genome highlights the challenges associated with draft genomes and gene prediction in plants.</title>
        <authorList>
            <person name="Pilkington S."/>
            <person name="Crowhurst R."/>
            <person name="Hilario E."/>
            <person name="Nardozza S."/>
            <person name="Fraser L."/>
            <person name="Peng Y."/>
            <person name="Gunaseelan K."/>
            <person name="Simpson R."/>
            <person name="Tahir J."/>
            <person name="Deroles S."/>
            <person name="Templeton K."/>
            <person name="Luo Z."/>
            <person name="Davy M."/>
            <person name="Cheng C."/>
            <person name="Mcneilage M."/>
            <person name="Scaglione D."/>
            <person name="Liu Y."/>
            <person name="Zhang Q."/>
            <person name="Datson P."/>
            <person name="De Silva N."/>
            <person name="Gardiner S."/>
            <person name="Bassett H."/>
            <person name="Chagne D."/>
            <person name="Mccallum J."/>
            <person name="Dzierzon H."/>
            <person name="Deng C."/>
            <person name="Wang Y.-Y."/>
            <person name="Barron N."/>
            <person name="Manako K."/>
            <person name="Bowen J."/>
            <person name="Foster T."/>
            <person name="Erridge Z."/>
            <person name="Tiffin H."/>
            <person name="Waite C."/>
            <person name="Davies K."/>
            <person name="Grierson E."/>
            <person name="Laing W."/>
            <person name="Kirk R."/>
            <person name="Chen X."/>
            <person name="Wood M."/>
            <person name="Montefiori M."/>
            <person name="Brummell D."/>
            <person name="Schwinn K."/>
            <person name="Catanach A."/>
            <person name="Fullerton C."/>
            <person name="Li D."/>
            <person name="Meiyalaghan S."/>
            <person name="Nieuwenhuizen N."/>
            <person name="Read N."/>
            <person name="Prakash R."/>
            <person name="Hunter D."/>
            <person name="Zhang H."/>
            <person name="Mckenzie M."/>
            <person name="Knabel M."/>
            <person name="Harris A."/>
            <person name="Allan A."/>
            <person name="Chen A."/>
            <person name="Janssen B."/>
            <person name="Plunkett B."/>
            <person name="Dwamena C."/>
            <person name="Voogd C."/>
            <person name="Leif D."/>
            <person name="Lafferty D."/>
            <person name="Souleyre E."/>
            <person name="Varkonyi-Gasic E."/>
            <person name="Gambi F."/>
            <person name="Hanley J."/>
            <person name="Yao J.-L."/>
            <person name="Cheung J."/>
            <person name="David K."/>
            <person name="Warren B."/>
            <person name="Marsh K."/>
            <person name="Snowden K."/>
            <person name="Lin-Wang K."/>
            <person name="Brian L."/>
            <person name="Martinez-Sanchez M."/>
            <person name="Wang M."/>
            <person name="Ileperuma N."/>
            <person name="Macnee N."/>
            <person name="Campin R."/>
            <person name="Mcatee P."/>
            <person name="Drummond R."/>
            <person name="Espley R."/>
            <person name="Ireland H."/>
            <person name="Wu R."/>
            <person name="Atkinson R."/>
            <person name="Karunairetnam S."/>
            <person name="Bulley S."/>
            <person name="Chunkath S."/>
            <person name="Hanley Z."/>
            <person name="Storey R."/>
            <person name="Thrimawithana A."/>
            <person name="Thomson S."/>
            <person name="David C."/>
            <person name="Testolin R."/>
        </authorList>
    </citation>
    <scope>NUCLEOTIDE SEQUENCE [LARGE SCALE GENOMIC DNA]</scope>
    <source>
        <strain evidence="8">cv. Red5</strain>
        <tissue evidence="7">Young leaf</tissue>
    </source>
</reference>
<accession>A0A2R6P820</accession>
<keyword evidence="8" id="KW-1185">Reference proteome</keyword>
<dbReference type="Gene3D" id="3.40.50.300">
    <property type="entry name" value="P-loop containing nucleotide triphosphate hydrolases"/>
    <property type="match status" value="1"/>
</dbReference>
<evidence type="ECO:0000256" key="4">
    <source>
        <dbReference type="ARBA" id="ARBA00022833"/>
    </source>
</evidence>
<dbReference type="InterPro" id="IPR004146">
    <property type="entry name" value="DC1"/>
</dbReference>